<evidence type="ECO:0008006" key="3">
    <source>
        <dbReference type="Google" id="ProtNLM"/>
    </source>
</evidence>
<organism evidence="1 2">
    <name type="scientific">Lacrimispora amygdalina</name>
    <dbReference type="NCBI Taxonomy" id="253257"/>
    <lineage>
        <taxon>Bacteria</taxon>
        <taxon>Bacillati</taxon>
        <taxon>Bacillota</taxon>
        <taxon>Clostridia</taxon>
        <taxon>Lachnospirales</taxon>
        <taxon>Lachnospiraceae</taxon>
        <taxon>Lacrimispora</taxon>
    </lineage>
</organism>
<sequence>MNRKYQRRIEARECPFCGDKWIEVYESRYGGFFVGCQNCGAEIGNPDREEWAIESWNDRWECDCEN</sequence>
<evidence type="ECO:0000313" key="1">
    <source>
        <dbReference type="EMBL" id="RFZ76401.1"/>
    </source>
</evidence>
<dbReference type="RefSeq" id="WP_117419426.1">
    <property type="nucleotide sequence ID" value="NZ_QOHO01000087.1"/>
</dbReference>
<reference evidence="1 2" key="1">
    <citation type="submission" date="2018-07" db="EMBL/GenBank/DDBJ databases">
        <title>New species, Clostridium PI-S10-A1B.</title>
        <authorList>
            <person name="Krishna G."/>
            <person name="Summeta K."/>
            <person name="Shikha S."/>
            <person name="Prabhu P.B."/>
            <person name="Suresh K."/>
        </authorList>
    </citation>
    <scope>NUCLEOTIDE SEQUENCE [LARGE SCALE GENOMIC DNA]</scope>
    <source>
        <strain evidence="1 2">PI-S10-A1B</strain>
    </source>
</reference>
<accession>A0A3E2N677</accession>
<dbReference type="Proteomes" id="UP000260680">
    <property type="component" value="Unassembled WGS sequence"/>
</dbReference>
<proteinExistence type="predicted"/>
<dbReference type="OrthoDB" id="5782056at2"/>
<dbReference type="Pfam" id="PF14354">
    <property type="entry name" value="Lar_restr_allev"/>
    <property type="match status" value="1"/>
</dbReference>
<dbReference type="EMBL" id="QOHO01000087">
    <property type="protein sequence ID" value="RFZ76401.1"/>
    <property type="molecule type" value="Genomic_DNA"/>
</dbReference>
<comment type="caution">
    <text evidence="1">The sequence shown here is derived from an EMBL/GenBank/DDBJ whole genome shotgun (WGS) entry which is preliminary data.</text>
</comment>
<protein>
    <recommendedName>
        <fullName evidence="3">Restriction alleviation protein, Lar family</fullName>
    </recommendedName>
</protein>
<gene>
    <name evidence="1" type="ORF">DS742_23700</name>
</gene>
<dbReference type="AlphaFoldDB" id="A0A3E2N677"/>
<name>A0A3E2N677_9FIRM</name>
<evidence type="ECO:0000313" key="2">
    <source>
        <dbReference type="Proteomes" id="UP000260680"/>
    </source>
</evidence>